<evidence type="ECO:0000313" key="1">
    <source>
        <dbReference type="EMBL" id="PKV76785.1"/>
    </source>
</evidence>
<dbReference type="Proteomes" id="UP000233766">
    <property type="component" value="Unassembled WGS sequence"/>
</dbReference>
<evidence type="ECO:0000313" key="2">
    <source>
        <dbReference type="Proteomes" id="UP000233766"/>
    </source>
</evidence>
<name>A0A2N3V582_9NOCA</name>
<protein>
    <submittedName>
        <fullName evidence="1">Uncharacterized protein</fullName>
    </submittedName>
</protein>
<reference evidence="1 2" key="1">
    <citation type="submission" date="2017-12" db="EMBL/GenBank/DDBJ databases">
        <title>Sequencing the genomes of 1000 Actinobacteria strains.</title>
        <authorList>
            <person name="Klenk H.-P."/>
        </authorList>
    </citation>
    <scope>NUCLEOTIDE SEQUENCE [LARGE SCALE GENOMIC DNA]</scope>
    <source>
        <strain evidence="1 2">DSM 44489</strain>
    </source>
</reference>
<keyword evidence="2" id="KW-1185">Reference proteome</keyword>
<dbReference type="InterPro" id="IPR056238">
    <property type="entry name" value="YunG-like"/>
</dbReference>
<dbReference type="OrthoDB" id="9792518at2"/>
<dbReference type="RefSeq" id="WP_143876228.1">
    <property type="nucleotide sequence ID" value="NZ_PJMW01000003.1"/>
</dbReference>
<dbReference type="AlphaFoldDB" id="A0A2N3V582"/>
<comment type="caution">
    <text evidence="1">The sequence shown here is derived from an EMBL/GenBank/DDBJ whole genome shotgun (WGS) entry which is preliminary data.</text>
</comment>
<gene>
    <name evidence="1" type="ORF">ATK86_7188</name>
</gene>
<dbReference type="EMBL" id="PJMW01000003">
    <property type="protein sequence ID" value="PKV76785.1"/>
    <property type="molecule type" value="Genomic_DNA"/>
</dbReference>
<organism evidence="1 2">
    <name type="scientific">Nocardia fluminea</name>
    <dbReference type="NCBI Taxonomy" id="134984"/>
    <lineage>
        <taxon>Bacteria</taxon>
        <taxon>Bacillati</taxon>
        <taxon>Actinomycetota</taxon>
        <taxon>Actinomycetes</taxon>
        <taxon>Mycobacteriales</taxon>
        <taxon>Nocardiaceae</taxon>
        <taxon>Nocardia</taxon>
    </lineage>
</organism>
<accession>A0A2N3V582</accession>
<proteinExistence type="predicted"/>
<sequence length="132" mass="14404">MHGVALESLRRAVEAAWSAETSAASDWTDSNPSKGQCAVTACVVQDYLGGDIVNTIATLPGGRTVSHYFNVIAGRPHDLTASQFPERTQFSPPTPKTKGFPTTRDYCLSYENTRHRYEGLRSRVAELLGTQS</sequence>
<dbReference type="Pfam" id="PF24585">
    <property type="entry name" value="YunG"/>
    <property type="match status" value="1"/>
</dbReference>